<dbReference type="GO" id="GO:0003743">
    <property type="term" value="F:translation initiation factor activity"/>
    <property type="evidence" value="ECO:0007669"/>
    <property type="project" value="UniProtKB-KW"/>
</dbReference>
<keyword evidence="2" id="KW-0648">Protein biosynthesis</keyword>
<dbReference type="Proteomes" id="UP000290572">
    <property type="component" value="Unassembled WGS sequence"/>
</dbReference>
<protein>
    <submittedName>
        <fullName evidence="2">Translation initiation factor IF-2-like protein</fullName>
    </submittedName>
</protein>
<keyword evidence="3" id="KW-1185">Reference proteome</keyword>
<dbReference type="EMBL" id="QBIY01011522">
    <property type="protein sequence ID" value="RXN31048.1"/>
    <property type="molecule type" value="Genomic_DNA"/>
</dbReference>
<feature type="compositionally biased region" description="Low complexity" evidence="1">
    <location>
        <begin position="187"/>
        <end position="199"/>
    </location>
</feature>
<keyword evidence="2" id="KW-0396">Initiation factor</keyword>
<comment type="caution">
    <text evidence="2">The sequence shown here is derived from an EMBL/GenBank/DDBJ whole genome shotgun (WGS) entry which is preliminary data.</text>
</comment>
<feature type="compositionally biased region" description="Low complexity" evidence="1">
    <location>
        <begin position="66"/>
        <end position="88"/>
    </location>
</feature>
<dbReference type="AlphaFoldDB" id="A0A498NGV4"/>
<gene>
    <name evidence="2" type="ORF">ROHU_017284</name>
</gene>
<accession>A0A498NGV4</accession>
<proteinExistence type="predicted"/>
<evidence type="ECO:0000313" key="2">
    <source>
        <dbReference type="EMBL" id="RXN31048.1"/>
    </source>
</evidence>
<sequence>MDSEEECDFSSEEGEDFDDNLFHFEEAAEETISKDFSALARPIASNMSEIEIEEYSLDIEDPAAPPASIQAADQAASQATSASQDPTTEPTATSRGRRPSRAATAHTPRCRTTPSPPPSRRQASSPASSYASALSSAPAKGKWTVAGLRKVLVSSGIVIPRRSTKADLLDLYASLQAGEKPNSTPPSRASGRARTGRSAPYSTSGCSKRPRPECRGHQPPPSFSIIRAGDRCSCRRRAGHRLYKPPR</sequence>
<evidence type="ECO:0000313" key="3">
    <source>
        <dbReference type="Proteomes" id="UP000290572"/>
    </source>
</evidence>
<evidence type="ECO:0000256" key="1">
    <source>
        <dbReference type="SAM" id="MobiDB-lite"/>
    </source>
</evidence>
<feature type="compositionally biased region" description="Low complexity" evidence="1">
    <location>
        <begin position="120"/>
        <end position="139"/>
    </location>
</feature>
<reference evidence="2 3" key="1">
    <citation type="submission" date="2018-03" db="EMBL/GenBank/DDBJ databases">
        <title>Draft genome sequence of Rohu Carp (Labeo rohita).</title>
        <authorList>
            <person name="Das P."/>
            <person name="Kushwaha B."/>
            <person name="Joshi C.G."/>
            <person name="Kumar D."/>
            <person name="Nagpure N.S."/>
            <person name="Sahoo L."/>
            <person name="Das S.P."/>
            <person name="Bit A."/>
            <person name="Patnaik S."/>
            <person name="Meher P.K."/>
            <person name="Jayasankar P."/>
            <person name="Koringa P.G."/>
            <person name="Patel N.V."/>
            <person name="Hinsu A.T."/>
            <person name="Kumar R."/>
            <person name="Pandey M."/>
            <person name="Agarwal S."/>
            <person name="Srivastava S."/>
            <person name="Singh M."/>
            <person name="Iquebal M.A."/>
            <person name="Jaiswal S."/>
            <person name="Angadi U.B."/>
            <person name="Kumar N."/>
            <person name="Raza M."/>
            <person name="Shah T.M."/>
            <person name="Rai A."/>
            <person name="Jena J.K."/>
        </authorList>
    </citation>
    <scope>NUCLEOTIDE SEQUENCE [LARGE SCALE GENOMIC DNA]</scope>
    <source>
        <strain evidence="2">DASCIFA01</strain>
        <tissue evidence="2">Testis</tissue>
    </source>
</reference>
<organism evidence="2 3">
    <name type="scientific">Labeo rohita</name>
    <name type="common">Indian major carp</name>
    <name type="synonym">Cyprinus rohita</name>
    <dbReference type="NCBI Taxonomy" id="84645"/>
    <lineage>
        <taxon>Eukaryota</taxon>
        <taxon>Metazoa</taxon>
        <taxon>Chordata</taxon>
        <taxon>Craniata</taxon>
        <taxon>Vertebrata</taxon>
        <taxon>Euteleostomi</taxon>
        <taxon>Actinopterygii</taxon>
        <taxon>Neopterygii</taxon>
        <taxon>Teleostei</taxon>
        <taxon>Ostariophysi</taxon>
        <taxon>Cypriniformes</taxon>
        <taxon>Cyprinidae</taxon>
        <taxon>Labeoninae</taxon>
        <taxon>Labeonini</taxon>
        <taxon>Labeo</taxon>
    </lineage>
</organism>
<feature type="region of interest" description="Disordered" evidence="1">
    <location>
        <begin position="56"/>
        <end position="141"/>
    </location>
</feature>
<name>A0A498NGV4_LABRO</name>
<feature type="region of interest" description="Disordered" evidence="1">
    <location>
        <begin position="175"/>
        <end position="226"/>
    </location>
</feature>